<accession>A0A222FFC1</accession>
<dbReference type="Pfam" id="PF07366">
    <property type="entry name" value="SnoaL"/>
    <property type="match status" value="1"/>
</dbReference>
<proteinExistence type="predicted"/>
<sequence length="150" mass="16677">MLQGVSMDEQLEGNKRLVRQFIELTWNQGRHRLAASLVSPQFSYQASMIESPMGLSGMGSLIDSIRDVMDDFAVLVDDLLAEGDQVVSQSTFTGSLRRPFMGFEPTDRIIALNAVTFWQVRRGSIQSAQSLLDSADLMHQAARISHVANF</sequence>
<evidence type="ECO:0000313" key="1">
    <source>
        <dbReference type="EMBL" id="ASP37767.1"/>
    </source>
</evidence>
<name>A0A222FFC1_9GAMM</name>
<dbReference type="Gene3D" id="3.10.450.50">
    <property type="match status" value="1"/>
</dbReference>
<dbReference type="SUPFAM" id="SSF54427">
    <property type="entry name" value="NTF2-like"/>
    <property type="match status" value="1"/>
</dbReference>
<evidence type="ECO:0008006" key="3">
    <source>
        <dbReference type="Google" id="ProtNLM"/>
    </source>
</evidence>
<dbReference type="InterPro" id="IPR032710">
    <property type="entry name" value="NTF2-like_dom_sf"/>
</dbReference>
<gene>
    <name evidence="1" type="ORF">CHH28_03350</name>
</gene>
<dbReference type="PANTHER" id="PTHR38436:SF1">
    <property type="entry name" value="ESTER CYCLASE"/>
    <property type="match status" value="1"/>
</dbReference>
<dbReference type="Proteomes" id="UP000202440">
    <property type="component" value="Chromosome"/>
</dbReference>
<keyword evidence="2" id="KW-1185">Reference proteome</keyword>
<reference evidence="1 2" key="1">
    <citation type="submission" date="2017-07" db="EMBL/GenBank/DDBJ databases">
        <title>Annotated genome sequence of Bacterioplanes sanyensis isolated from Red Sea.</title>
        <authorList>
            <person name="Rehman Z.U."/>
        </authorList>
    </citation>
    <scope>NUCLEOTIDE SEQUENCE [LARGE SCALE GENOMIC DNA]</scope>
    <source>
        <strain evidence="1 2">NV9</strain>
    </source>
</reference>
<dbReference type="GO" id="GO:0030638">
    <property type="term" value="P:polyketide metabolic process"/>
    <property type="evidence" value="ECO:0007669"/>
    <property type="project" value="InterPro"/>
</dbReference>
<dbReference type="KEGG" id="bsan:CHH28_03350"/>
<evidence type="ECO:0000313" key="2">
    <source>
        <dbReference type="Proteomes" id="UP000202440"/>
    </source>
</evidence>
<organism evidence="1 2">
    <name type="scientific">Bacterioplanes sanyensis</name>
    <dbReference type="NCBI Taxonomy" id="1249553"/>
    <lineage>
        <taxon>Bacteria</taxon>
        <taxon>Pseudomonadati</taxon>
        <taxon>Pseudomonadota</taxon>
        <taxon>Gammaproteobacteria</taxon>
        <taxon>Oceanospirillales</taxon>
        <taxon>Oceanospirillaceae</taxon>
        <taxon>Bacterioplanes</taxon>
    </lineage>
</organism>
<dbReference type="AlphaFoldDB" id="A0A222FFC1"/>
<dbReference type="EMBL" id="CP022530">
    <property type="protein sequence ID" value="ASP37767.1"/>
    <property type="molecule type" value="Genomic_DNA"/>
</dbReference>
<dbReference type="PANTHER" id="PTHR38436">
    <property type="entry name" value="POLYKETIDE CYCLASE SNOAL-LIKE DOMAIN"/>
    <property type="match status" value="1"/>
</dbReference>
<dbReference type="InterPro" id="IPR009959">
    <property type="entry name" value="Cyclase_SnoaL-like"/>
</dbReference>
<protein>
    <recommendedName>
        <fullName evidence="3">SnoaL-like domain-containing protein</fullName>
    </recommendedName>
</protein>